<protein>
    <recommendedName>
        <fullName evidence="3">Lipopolysaccharide biosynthesis protein</fullName>
    </recommendedName>
</protein>
<dbReference type="AlphaFoldDB" id="A0A2N3LYF0"/>
<keyword evidence="2" id="KW-1185">Reference proteome</keyword>
<evidence type="ECO:0008006" key="3">
    <source>
        <dbReference type="Google" id="ProtNLM"/>
    </source>
</evidence>
<name>A0A2N3LYF0_9HYPH</name>
<accession>A0A2N3LYF0</accession>
<dbReference type="RefSeq" id="WP_101288974.1">
    <property type="nucleotide sequence ID" value="NZ_FOUQ01000012.1"/>
</dbReference>
<evidence type="ECO:0000313" key="2">
    <source>
        <dbReference type="Proteomes" id="UP000233491"/>
    </source>
</evidence>
<dbReference type="EMBL" id="PJNW01000005">
    <property type="protein sequence ID" value="PKR89666.1"/>
    <property type="molecule type" value="Genomic_DNA"/>
</dbReference>
<dbReference type="Pfam" id="PF13440">
    <property type="entry name" value="Polysacc_synt_3"/>
    <property type="match status" value="1"/>
</dbReference>
<sequence>MIIKSPHQVDVPSVDELNQKARRATKWSLLTEVSARLITPITQLILARFLSPEAFGAVATILMITSLADMFTDGGFQKFLIQRAVKDDQALENYASVAFWSRNKQIS</sequence>
<dbReference type="OrthoDB" id="7605542at2"/>
<dbReference type="Proteomes" id="UP000233491">
    <property type="component" value="Unassembled WGS sequence"/>
</dbReference>
<evidence type="ECO:0000313" key="1">
    <source>
        <dbReference type="EMBL" id="PKR89666.1"/>
    </source>
</evidence>
<comment type="caution">
    <text evidence="1">The sequence shown here is derived from an EMBL/GenBank/DDBJ whole genome shotgun (WGS) entry which is preliminary data.</text>
</comment>
<gene>
    <name evidence="1" type="ORF">CXZ10_09925</name>
</gene>
<reference evidence="1 2" key="1">
    <citation type="submission" date="2017-12" db="EMBL/GenBank/DDBJ databases">
        <title>Anaerobic carbon monoxide metabolism by Pleomorphomonas carboxyditropha sp. nov., a new mesophilic hydrogenogenic carboxidotroph.</title>
        <authorList>
            <person name="Esquivel-Elizondo S."/>
            <person name="Krajmalnik-Brown R."/>
        </authorList>
    </citation>
    <scope>NUCLEOTIDE SEQUENCE [LARGE SCALE GENOMIC DNA]</scope>
    <source>
        <strain evidence="1 2">R5-392</strain>
    </source>
</reference>
<organism evidence="1 2">
    <name type="scientific">Pleomorphomonas diazotrophica</name>
    <dbReference type="NCBI Taxonomy" id="1166257"/>
    <lineage>
        <taxon>Bacteria</taxon>
        <taxon>Pseudomonadati</taxon>
        <taxon>Pseudomonadota</taxon>
        <taxon>Alphaproteobacteria</taxon>
        <taxon>Hyphomicrobiales</taxon>
        <taxon>Pleomorphomonadaceae</taxon>
        <taxon>Pleomorphomonas</taxon>
    </lineage>
</organism>
<proteinExistence type="predicted"/>